<protein>
    <recommendedName>
        <fullName evidence="6 7">Pyrroline-5-carboxylate reductase</fullName>
        <shortName evidence="6">P5C reductase</shortName>
        <shortName evidence="6">P5CR</shortName>
        <ecNumber evidence="6 7">1.5.1.2</ecNumber>
    </recommendedName>
    <alternativeName>
        <fullName evidence="6">PCA reductase</fullName>
    </alternativeName>
</protein>
<comment type="catalytic activity">
    <reaction evidence="6">
        <text>L-proline + NADP(+) = (S)-1-pyrroline-5-carboxylate + NADPH + 2 H(+)</text>
        <dbReference type="Rhea" id="RHEA:14109"/>
        <dbReference type="ChEBI" id="CHEBI:15378"/>
        <dbReference type="ChEBI" id="CHEBI:17388"/>
        <dbReference type="ChEBI" id="CHEBI:57783"/>
        <dbReference type="ChEBI" id="CHEBI:58349"/>
        <dbReference type="ChEBI" id="CHEBI:60039"/>
        <dbReference type="EC" id="1.5.1.2"/>
    </reaction>
</comment>
<accession>A0A1H9PBX4</accession>
<dbReference type="InterPro" id="IPR008927">
    <property type="entry name" value="6-PGluconate_DH-like_C_sf"/>
</dbReference>
<dbReference type="EMBL" id="FOGV01000001">
    <property type="protein sequence ID" value="SER45652.1"/>
    <property type="molecule type" value="Genomic_DNA"/>
</dbReference>
<feature type="binding site" evidence="8">
    <location>
        <begin position="8"/>
        <end position="13"/>
    </location>
    <ligand>
        <name>NADP(+)</name>
        <dbReference type="ChEBI" id="CHEBI:58349"/>
    </ligand>
</feature>
<evidence type="ECO:0000256" key="1">
    <source>
        <dbReference type="ARBA" id="ARBA00005525"/>
    </source>
</evidence>
<dbReference type="Gene3D" id="1.10.3730.10">
    <property type="entry name" value="ProC C-terminal domain-like"/>
    <property type="match status" value="1"/>
</dbReference>
<dbReference type="InterPro" id="IPR036291">
    <property type="entry name" value="NAD(P)-bd_dom_sf"/>
</dbReference>
<dbReference type="UniPathway" id="UPA00098">
    <property type="reaction ID" value="UER00361"/>
</dbReference>
<dbReference type="NCBIfam" id="TIGR00112">
    <property type="entry name" value="proC"/>
    <property type="match status" value="1"/>
</dbReference>
<dbReference type="STRING" id="1464123.SAMN05444126_101153"/>
<dbReference type="AlphaFoldDB" id="A0A1H9PBX4"/>
<dbReference type="InterPro" id="IPR029036">
    <property type="entry name" value="P5CR_dimer"/>
</dbReference>
<dbReference type="PANTHER" id="PTHR11645">
    <property type="entry name" value="PYRROLINE-5-CARBOXYLATE REDUCTASE"/>
    <property type="match status" value="1"/>
</dbReference>
<organism evidence="11 12">
    <name type="scientific">Salisediminibacterium halotolerans</name>
    <dbReference type="NCBI Taxonomy" id="517425"/>
    <lineage>
        <taxon>Bacteria</taxon>
        <taxon>Bacillati</taxon>
        <taxon>Bacillota</taxon>
        <taxon>Bacilli</taxon>
        <taxon>Bacillales</taxon>
        <taxon>Bacillaceae</taxon>
        <taxon>Salisediminibacterium</taxon>
    </lineage>
</organism>
<dbReference type="Gene3D" id="3.40.50.720">
    <property type="entry name" value="NAD(P)-binding Rossmann-like Domain"/>
    <property type="match status" value="1"/>
</dbReference>
<evidence type="ECO:0000256" key="8">
    <source>
        <dbReference type="PIRSR" id="PIRSR000193-1"/>
    </source>
</evidence>
<dbReference type="EC" id="1.5.1.2" evidence="6 7"/>
<evidence type="ECO:0000256" key="3">
    <source>
        <dbReference type="ARBA" id="ARBA00022857"/>
    </source>
</evidence>
<evidence type="ECO:0000256" key="2">
    <source>
        <dbReference type="ARBA" id="ARBA00022650"/>
    </source>
</evidence>
<evidence type="ECO:0000256" key="6">
    <source>
        <dbReference type="HAMAP-Rule" id="MF_01925"/>
    </source>
</evidence>
<evidence type="ECO:0000313" key="11">
    <source>
        <dbReference type="EMBL" id="SER45652.1"/>
    </source>
</evidence>
<keyword evidence="4 6" id="KW-0560">Oxidoreductase</keyword>
<dbReference type="PANTHER" id="PTHR11645:SF49">
    <property type="entry name" value="PYRROLINE-5-CARBOXYLATE REDUCTASE 1"/>
    <property type="match status" value="1"/>
</dbReference>
<evidence type="ECO:0000256" key="5">
    <source>
        <dbReference type="ARBA" id="ARBA00058118"/>
    </source>
</evidence>
<reference evidence="12" key="1">
    <citation type="submission" date="2016-10" db="EMBL/GenBank/DDBJ databases">
        <authorList>
            <person name="de Groot N.N."/>
        </authorList>
    </citation>
    <scope>NUCLEOTIDE SEQUENCE [LARGE SCALE GENOMIC DNA]</scope>
    <source>
        <strain evidence="12">10nlg</strain>
    </source>
</reference>
<feature type="binding site" evidence="8">
    <location>
        <begin position="71"/>
        <end position="74"/>
    </location>
    <ligand>
        <name>NADP(+)</name>
        <dbReference type="ChEBI" id="CHEBI:58349"/>
    </ligand>
</feature>
<dbReference type="GO" id="GO:0005737">
    <property type="term" value="C:cytoplasm"/>
    <property type="evidence" value="ECO:0007669"/>
    <property type="project" value="UniProtKB-SubCell"/>
</dbReference>
<keyword evidence="6" id="KW-0963">Cytoplasm</keyword>
<evidence type="ECO:0000313" key="12">
    <source>
        <dbReference type="Proteomes" id="UP000199318"/>
    </source>
</evidence>
<proteinExistence type="inferred from homology"/>
<keyword evidence="3 6" id="KW-0521">NADP</keyword>
<gene>
    <name evidence="6" type="primary">proC</name>
    <name evidence="11" type="ORF">SAMN05444126_101153</name>
</gene>
<feature type="domain" description="Pyrroline-5-carboxylate reductase catalytic N-terminal" evidence="9">
    <location>
        <begin position="5"/>
        <end position="100"/>
    </location>
</feature>
<dbReference type="PIRSF" id="PIRSF000193">
    <property type="entry name" value="Pyrrol-5-carb_rd"/>
    <property type="match status" value="1"/>
</dbReference>
<dbReference type="SUPFAM" id="SSF51735">
    <property type="entry name" value="NAD(P)-binding Rossmann-fold domains"/>
    <property type="match status" value="1"/>
</dbReference>
<comment type="subcellular location">
    <subcellularLocation>
        <location evidence="6">Cytoplasm</location>
    </subcellularLocation>
</comment>
<evidence type="ECO:0000259" key="10">
    <source>
        <dbReference type="Pfam" id="PF14748"/>
    </source>
</evidence>
<dbReference type="SUPFAM" id="SSF48179">
    <property type="entry name" value="6-phosphogluconate dehydrogenase C-terminal domain-like"/>
    <property type="match status" value="1"/>
</dbReference>
<evidence type="ECO:0000256" key="7">
    <source>
        <dbReference type="NCBIfam" id="TIGR00112"/>
    </source>
</evidence>
<evidence type="ECO:0000259" key="9">
    <source>
        <dbReference type="Pfam" id="PF03807"/>
    </source>
</evidence>
<dbReference type="InterPro" id="IPR028939">
    <property type="entry name" value="P5C_Rdtase_cat_N"/>
</dbReference>
<dbReference type="InterPro" id="IPR000304">
    <property type="entry name" value="Pyrroline-COOH_reductase"/>
</dbReference>
<comment type="similarity">
    <text evidence="1 6">Belongs to the pyrroline-5-carboxylate reductase family.</text>
</comment>
<comment type="pathway">
    <text evidence="6">Amino-acid biosynthesis; L-proline biosynthesis; L-proline from L-glutamate 5-semialdehyde: step 1/1.</text>
</comment>
<dbReference type="OrthoDB" id="9805754at2"/>
<dbReference type="GO" id="GO:0055129">
    <property type="term" value="P:L-proline biosynthetic process"/>
    <property type="evidence" value="ECO:0007669"/>
    <property type="project" value="UniProtKB-UniRule"/>
</dbReference>
<dbReference type="Proteomes" id="UP000199318">
    <property type="component" value="Unassembled WGS sequence"/>
</dbReference>
<feature type="domain" description="Pyrroline-5-carboxylate reductase dimerisation" evidence="10">
    <location>
        <begin position="163"/>
        <end position="267"/>
    </location>
</feature>
<comment type="caution">
    <text evidence="11">The sequence shown here is derived from an EMBL/GenBank/DDBJ whole genome shotgun (WGS) entry which is preliminary data.</text>
</comment>
<dbReference type="Pfam" id="PF03807">
    <property type="entry name" value="F420_oxidored"/>
    <property type="match status" value="1"/>
</dbReference>
<dbReference type="GO" id="GO:0004735">
    <property type="term" value="F:pyrroline-5-carboxylate reductase activity"/>
    <property type="evidence" value="ECO:0007669"/>
    <property type="project" value="UniProtKB-UniRule"/>
</dbReference>
<comment type="catalytic activity">
    <reaction evidence="6">
        <text>L-proline + NAD(+) = (S)-1-pyrroline-5-carboxylate + NADH + 2 H(+)</text>
        <dbReference type="Rhea" id="RHEA:14105"/>
        <dbReference type="ChEBI" id="CHEBI:15378"/>
        <dbReference type="ChEBI" id="CHEBI:17388"/>
        <dbReference type="ChEBI" id="CHEBI:57540"/>
        <dbReference type="ChEBI" id="CHEBI:57945"/>
        <dbReference type="ChEBI" id="CHEBI:60039"/>
        <dbReference type="EC" id="1.5.1.2"/>
    </reaction>
</comment>
<sequence>MEKQLTVLGAGSMAEALIAGWTNTNDLAPEQIMVSNRQNDARLEQLEKDYGVRTSRSARELCGHGEIIILACKPKDWLSALEPVVDSIGPQHTLVSVMAGITTEQMENQFSFRIPVIRAIPNTSAVVNEAMTPFASGRYINESTKKAVTDWFKLVGQIEEVEEHLMDAMTAITGTGPAYIYYLMESMELAAEKVGIDRDTARKLVAQTLLGAGIRVQSNETPPRILYEQIMSPQGTTEAGFTVLHEADVQQTMIKCIERASERSKELGGIVSSGVGPNNK</sequence>
<evidence type="ECO:0000256" key="4">
    <source>
        <dbReference type="ARBA" id="ARBA00023002"/>
    </source>
</evidence>
<keyword evidence="6" id="KW-0028">Amino-acid biosynthesis</keyword>
<comment type="function">
    <text evidence="5 6">Catalyzes the reduction of 1-pyrroline-5-carboxylate (PCA) to L-proline.</text>
</comment>
<dbReference type="RefSeq" id="WP_093071618.1">
    <property type="nucleotide sequence ID" value="NZ_FOGV01000001.1"/>
</dbReference>
<keyword evidence="12" id="KW-1185">Reference proteome</keyword>
<dbReference type="HAMAP" id="MF_01925">
    <property type="entry name" value="P5C_reductase"/>
    <property type="match status" value="1"/>
</dbReference>
<dbReference type="FunFam" id="1.10.3730.10:FF:000001">
    <property type="entry name" value="Pyrroline-5-carboxylate reductase"/>
    <property type="match status" value="1"/>
</dbReference>
<dbReference type="Pfam" id="PF14748">
    <property type="entry name" value="P5CR_dimer"/>
    <property type="match status" value="1"/>
</dbReference>
<name>A0A1H9PBX4_9BACI</name>
<keyword evidence="2 6" id="KW-0641">Proline biosynthesis</keyword>